<keyword evidence="4" id="KW-1185">Reference proteome</keyword>
<dbReference type="Pfam" id="PF02517">
    <property type="entry name" value="Rce1-like"/>
    <property type="match status" value="1"/>
</dbReference>
<dbReference type="GO" id="GO:0006508">
    <property type="term" value="P:proteolysis"/>
    <property type="evidence" value="ECO:0007669"/>
    <property type="project" value="UniProtKB-KW"/>
</dbReference>
<feature type="transmembrane region" description="Helical" evidence="1">
    <location>
        <begin position="51"/>
        <end position="72"/>
    </location>
</feature>
<feature type="transmembrane region" description="Helical" evidence="1">
    <location>
        <begin position="20"/>
        <end position="44"/>
    </location>
</feature>
<proteinExistence type="predicted"/>
<dbReference type="InterPro" id="IPR003675">
    <property type="entry name" value="Rce1/LyrA-like_dom"/>
</dbReference>
<keyword evidence="3" id="KW-0378">Hydrolase</keyword>
<keyword evidence="1" id="KW-0812">Transmembrane</keyword>
<feature type="transmembrane region" description="Helical" evidence="1">
    <location>
        <begin position="203"/>
        <end position="226"/>
    </location>
</feature>
<feature type="transmembrane region" description="Helical" evidence="1">
    <location>
        <begin position="92"/>
        <end position="113"/>
    </location>
</feature>
<feature type="transmembrane region" description="Helical" evidence="1">
    <location>
        <begin position="125"/>
        <end position="144"/>
    </location>
</feature>
<feature type="domain" description="CAAX prenyl protease 2/Lysostaphin resistance protein A-like" evidence="2">
    <location>
        <begin position="131"/>
        <end position="233"/>
    </location>
</feature>
<protein>
    <submittedName>
        <fullName evidence="3">Membrane protease YdiL (CAAX protease family)</fullName>
    </submittedName>
</protein>
<organism evidence="3 4">
    <name type="scientific">Natronospira proteinivora</name>
    <dbReference type="NCBI Taxonomy" id="1807133"/>
    <lineage>
        <taxon>Bacteria</taxon>
        <taxon>Pseudomonadati</taxon>
        <taxon>Pseudomonadota</taxon>
        <taxon>Gammaproteobacteria</taxon>
        <taxon>Natronospirales</taxon>
        <taxon>Natronospiraceae</taxon>
        <taxon>Natronospira</taxon>
    </lineage>
</organism>
<keyword evidence="1" id="KW-1133">Transmembrane helix</keyword>
<evidence type="ECO:0000313" key="4">
    <source>
        <dbReference type="Proteomes" id="UP001523550"/>
    </source>
</evidence>
<accession>A0ABT1G9I9</accession>
<dbReference type="EMBL" id="JALJYF010000002">
    <property type="protein sequence ID" value="MCP1727570.1"/>
    <property type="molecule type" value="Genomic_DNA"/>
</dbReference>
<feature type="transmembrane region" description="Helical" evidence="1">
    <location>
        <begin position="164"/>
        <end position="191"/>
    </location>
</feature>
<keyword evidence="3" id="KW-0645">Protease</keyword>
<dbReference type="RefSeq" id="WP_253447965.1">
    <property type="nucleotide sequence ID" value="NZ_JALJYF010000002.1"/>
</dbReference>
<dbReference type="GO" id="GO:0008233">
    <property type="term" value="F:peptidase activity"/>
    <property type="evidence" value="ECO:0007669"/>
    <property type="project" value="UniProtKB-KW"/>
</dbReference>
<evidence type="ECO:0000259" key="2">
    <source>
        <dbReference type="Pfam" id="PF02517"/>
    </source>
</evidence>
<name>A0ABT1G9I9_9GAMM</name>
<evidence type="ECO:0000256" key="1">
    <source>
        <dbReference type="SAM" id="Phobius"/>
    </source>
</evidence>
<reference evidence="3 4" key="1">
    <citation type="submission" date="2022-03" db="EMBL/GenBank/DDBJ databases">
        <title>Genomic Encyclopedia of Type Strains, Phase III (KMG-III): the genomes of soil and plant-associated and newly described type strains.</title>
        <authorList>
            <person name="Whitman W."/>
        </authorList>
    </citation>
    <scope>NUCLEOTIDE SEQUENCE [LARGE SCALE GENOMIC DNA]</scope>
    <source>
        <strain evidence="3 4">BSker1</strain>
    </source>
</reference>
<feature type="transmembrane region" description="Helical" evidence="1">
    <location>
        <begin position="260"/>
        <end position="280"/>
    </location>
</feature>
<dbReference type="Proteomes" id="UP001523550">
    <property type="component" value="Unassembled WGS sequence"/>
</dbReference>
<keyword evidence="1" id="KW-0472">Membrane</keyword>
<gene>
    <name evidence="3" type="ORF">J2T60_001570</name>
</gene>
<evidence type="ECO:0000313" key="3">
    <source>
        <dbReference type="EMBL" id="MCP1727570.1"/>
    </source>
</evidence>
<comment type="caution">
    <text evidence="3">The sequence shown here is derived from an EMBL/GenBank/DDBJ whole genome shotgun (WGS) entry which is preliminary data.</text>
</comment>
<sequence length="291" mass="31450">MIDIMIANNHTDSLYEKSKLASLVFAVGVTAVFSVIFFCVLVATDFMDAPMLVRAVSFALSGLALVAVVLLWKPDYLSDSRVGWKGRPVIAFLVGAGSCGVLAVLGLSFGVLIGDYQLILSPLTAAGLSALLVHMIIVLIAEAIPEEFVFRKLVLNSLAVGFRLWASVIIQAFLFMGMAFSLIGLQSIFGITPEWSINWDRVVLFLSFGIVLALARIVAGSVWASIGFHMVFQGLVQLFVGGRFPGATAEPVTAGEYVAINIWLFSVLIGGIIFTAFLFFRSRLKDKSKPC</sequence>